<feature type="domain" description="ABC3 transporter permease C-terminal" evidence="7">
    <location>
        <begin position="697"/>
        <end position="807"/>
    </location>
</feature>
<protein>
    <submittedName>
        <fullName evidence="8">ABC transporter permease</fullName>
    </submittedName>
</protein>
<dbReference type="InterPro" id="IPR003838">
    <property type="entry name" value="ABC3_permease_C"/>
</dbReference>
<dbReference type="AlphaFoldDB" id="A0AA37RUJ8"/>
<reference evidence="8" key="1">
    <citation type="journal article" date="2014" name="Int. J. Syst. Evol. Microbiol.">
        <title>Complete genome sequence of Corynebacterium casei LMG S-19264T (=DSM 44701T), isolated from a smear-ripened cheese.</title>
        <authorList>
            <consortium name="US DOE Joint Genome Institute (JGI-PGF)"/>
            <person name="Walter F."/>
            <person name="Albersmeier A."/>
            <person name="Kalinowski J."/>
            <person name="Ruckert C."/>
        </authorList>
    </citation>
    <scope>NUCLEOTIDE SEQUENCE</scope>
    <source>
        <strain evidence="8">NBRC 101628</strain>
    </source>
</reference>
<evidence type="ECO:0000259" key="7">
    <source>
        <dbReference type="Pfam" id="PF02687"/>
    </source>
</evidence>
<keyword evidence="2" id="KW-1003">Cell membrane</keyword>
<dbReference type="GO" id="GO:0005886">
    <property type="term" value="C:plasma membrane"/>
    <property type="evidence" value="ECO:0007669"/>
    <property type="project" value="UniProtKB-SubCell"/>
</dbReference>
<name>A0AA37RUJ8_9GAMM</name>
<keyword evidence="9" id="KW-1185">Reference proteome</keyword>
<feature type="domain" description="ABC3 transporter permease C-terminal" evidence="7">
    <location>
        <begin position="250"/>
        <end position="367"/>
    </location>
</feature>
<accession>A0AA37RUJ8</accession>
<evidence type="ECO:0000256" key="5">
    <source>
        <dbReference type="ARBA" id="ARBA00023136"/>
    </source>
</evidence>
<feature type="transmembrane region" description="Helical" evidence="6">
    <location>
        <begin position="336"/>
        <end position="360"/>
    </location>
</feature>
<dbReference type="RefSeq" id="WP_095506189.1">
    <property type="nucleotide sequence ID" value="NZ_BSNC01000001.1"/>
</dbReference>
<comment type="caution">
    <text evidence="8">The sequence shown here is derived from an EMBL/GenBank/DDBJ whole genome shotgun (WGS) entry which is preliminary data.</text>
</comment>
<evidence type="ECO:0000313" key="8">
    <source>
        <dbReference type="EMBL" id="GLP94822.1"/>
    </source>
</evidence>
<keyword evidence="3 6" id="KW-0812">Transmembrane</keyword>
<reference evidence="8" key="2">
    <citation type="submission" date="2023-01" db="EMBL/GenBank/DDBJ databases">
        <title>Draft genome sequence of Paraferrimonas sedimenticola strain NBRC 101628.</title>
        <authorList>
            <person name="Sun Q."/>
            <person name="Mori K."/>
        </authorList>
    </citation>
    <scope>NUCLEOTIDE SEQUENCE</scope>
    <source>
        <strain evidence="8">NBRC 101628</strain>
    </source>
</reference>
<gene>
    <name evidence="8" type="primary">ybbP</name>
    <name evidence="8" type="ORF">GCM10007895_01280</name>
</gene>
<proteinExistence type="predicted"/>
<evidence type="ECO:0000256" key="6">
    <source>
        <dbReference type="SAM" id="Phobius"/>
    </source>
</evidence>
<keyword evidence="5 6" id="KW-0472">Membrane</keyword>
<dbReference type="PANTHER" id="PTHR30287">
    <property type="entry name" value="MEMBRANE COMPONENT OF PREDICTED ABC SUPERFAMILY METABOLITE UPTAKE TRANSPORTER"/>
    <property type="match status" value="1"/>
</dbReference>
<organism evidence="8 9">
    <name type="scientific">Paraferrimonas sedimenticola</name>
    <dbReference type="NCBI Taxonomy" id="375674"/>
    <lineage>
        <taxon>Bacteria</taxon>
        <taxon>Pseudomonadati</taxon>
        <taxon>Pseudomonadota</taxon>
        <taxon>Gammaproteobacteria</taxon>
        <taxon>Alteromonadales</taxon>
        <taxon>Ferrimonadaceae</taxon>
        <taxon>Paraferrimonas</taxon>
    </lineage>
</organism>
<feature type="transmembrane region" description="Helical" evidence="6">
    <location>
        <begin position="247"/>
        <end position="270"/>
    </location>
</feature>
<feature type="transmembrane region" description="Helical" evidence="6">
    <location>
        <begin position="746"/>
        <end position="768"/>
    </location>
</feature>
<dbReference type="EMBL" id="BSNC01000001">
    <property type="protein sequence ID" value="GLP94822.1"/>
    <property type="molecule type" value="Genomic_DNA"/>
</dbReference>
<dbReference type="InterPro" id="IPR038766">
    <property type="entry name" value="Membrane_comp_ABC_pdt"/>
</dbReference>
<comment type="subcellular location">
    <subcellularLocation>
        <location evidence="1">Cell membrane</location>
        <topology evidence="1">Multi-pass membrane protein</topology>
    </subcellularLocation>
</comment>
<feature type="transmembrane region" description="Helical" evidence="6">
    <location>
        <begin position="406"/>
        <end position="429"/>
    </location>
</feature>
<feature type="transmembrane region" description="Helical" evidence="6">
    <location>
        <begin position="691"/>
        <end position="712"/>
    </location>
</feature>
<feature type="transmembrane region" description="Helical" evidence="6">
    <location>
        <begin position="783"/>
        <end position="801"/>
    </location>
</feature>
<evidence type="ECO:0000256" key="4">
    <source>
        <dbReference type="ARBA" id="ARBA00022989"/>
    </source>
</evidence>
<evidence type="ECO:0000313" key="9">
    <source>
        <dbReference type="Proteomes" id="UP001161422"/>
    </source>
</evidence>
<dbReference type="PANTHER" id="PTHR30287:SF1">
    <property type="entry name" value="INNER MEMBRANE PROTEIN"/>
    <property type="match status" value="1"/>
</dbReference>
<dbReference type="Proteomes" id="UP001161422">
    <property type="component" value="Unassembled WGS sequence"/>
</dbReference>
<evidence type="ECO:0000256" key="3">
    <source>
        <dbReference type="ARBA" id="ARBA00022692"/>
    </source>
</evidence>
<evidence type="ECO:0000256" key="1">
    <source>
        <dbReference type="ARBA" id="ARBA00004651"/>
    </source>
</evidence>
<sequence length="818" mass="89541">MDFQIAWRLFKRELVQGQLILILLAITLAVMSVSGLSRVSERLQAAIGEQASQFIAADRIFSASKPIPDDWLVKARELGLNYTQSIRFNSVVFAGDEMLLVSVRAVEPGYPLKGSIQLDKASEQSLPDVDQVWVEGRVSAILGRPQALELGLSQFTIDNQIVQLPDGGFSLFNASPVVLMRKEAVDKTGILQPGSRVNYRTQFTGSDDALSAFDDFIKPLLSDVQRWQDVRSGESPIASSIRRAERFLLLASLLGIALACAAIGIAANRYCQRHFDVVAMLKTFGASKGQIQTIFVSHLGLVTALGVVLGLALGMALDMMVARWLPPELASSAPALTRPILLGVVTGFFSAFMFSAYPILRLLAIPPLRVIQRQLQGVSWSAWLNGLLSLLAMATLGYLYSQDLKLTLIVVACALLLGALLLIVGLGFIRLGHSIGLSLANPLQLAMASLRRRGRQNSVHLVGFSTALVLLLTILALRQDLLSDWQAQLPEGTPNYFLVNVAPDEVEPIGNLLDSQNIERTHLYPVIRGRLSQINTDELVARSRDEEQPREGRRGVGRELNLTYLADLPENNEIVAGEWQPTPDSVSLEQDFAQRMGIELGDVLTFQMDGRPVQVTVTSLRTLQWESLQPNFFVIFAPQALESFSATFIGSFHLTPEQEPLLLQLIRDYPTVSIIDVGAMVAQMRQIVDQVALSLSLVLAMVVAASTLVMLAQTEAGMAQRTRELAVLRTLGASGSLLRWATALEFGLLGALAGLLAVIVAEAALWLLKTQVFELAVQMHWDWWLIAPVLGAVVVASLGWWRTRHLLSQQCAGLLRAS</sequence>
<keyword evidence="4 6" id="KW-1133">Transmembrane helix</keyword>
<dbReference type="Pfam" id="PF02687">
    <property type="entry name" value="FtsX"/>
    <property type="match status" value="2"/>
</dbReference>
<evidence type="ECO:0000256" key="2">
    <source>
        <dbReference type="ARBA" id="ARBA00022475"/>
    </source>
</evidence>
<feature type="transmembrane region" description="Helical" evidence="6">
    <location>
        <begin position="380"/>
        <end position="400"/>
    </location>
</feature>
<feature type="transmembrane region" description="Helical" evidence="6">
    <location>
        <begin position="291"/>
        <end position="316"/>
    </location>
</feature>